<dbReference type="InterPro" id="IPR011006">
    <property type="entry name" value="CheY-like_superfamily"/>
</dbReference>
<dbReference type="PROSITE" id="PS50110">
    <property type="entry name" value="RESPONSE_REGULATORY"/>
    <property type="match status" value="1"/>
</dbReference>
<accession>A0A1F7XM46</accession>
<dbReference type="AlphaFoldDB" id="A0A1F7XM46"/>
<keyword evidence="1 2" id="KW-0597">Phosphoprotein</keyword>
<protein>
    <recommendedName>
        <fullName evidence="3">Response regulatory domain-containing protein</fullName>
    </recommendedName>
</protein>
<feature type="domain" description="Response regulatory" evidence="3">
    <location>
        <begin position="3"/>
        <end position="115"/>
    </location>
</feature>
<proteinExistence type="predicted"/>
<dbReference type="SMART" id="SM00448">
    <property type="entry name" value="REC"/>
    <property type="match status" value="1"/>
</dbReference>
<organism evidence="4 5">
    <name type="scientific">Candidatus Woesebacteria bacterium RBG_19FT_COMBO_37_29</name>
    <dbReference type="NCBI Taxonomy" id="1802486"/>
    <lineage>
        <taxon>Bacteria</taxon>
        <taxon>Candidatus Woeseibacteriota</taxon>
    </lineage>
</organism>
<sequence>MGKILLVDDEPNIRLLYKELLNDEGYEVLEAETGKASFDILRREPIDLVVLDIKLRLESGLDVLQNLTKEFPSLPVILCSAYASFQDDYISWLAEAYIVKSSDTEELLKVIKKILNKKRKTEGNTPVTEAEMKQEEDLQIVSTNHLMKST</sequence>
<feature type="modified residue" description="4-aspartylphosphate" evidence="2">
    <location>
        <position position="52"/>
    </location>
</feature>
<dbReference type="Pfam" id="PF00072">
    <property type="entry name" value="Response_reg"/>
    <property type="match status" value="1"/>
</dbReference>
<dbReference type="SUPFAM" id="SSF52172">
    <property type="entry name" value="CheY-like"/>
    <property type="match status" value="1"/>
</dbReference>
<evidence type="ECO:0000259" key="3">
    <source>
        <dbReference type="PROSITE" id="PS50110"/>
    </source>
</evidence>
<evidence type="ECO:0000256" key="1">
    <source>
        <dbReference type="ARBA" id="ARBA00022553"/>
    </source>
</evidence>
<name>A0A1F7XM46_9BACT</name>
<comment type="caution">
    <text evidence="4">The sequence shown here is derived from an EMBL/GenBank/DDBJ whole genome shotgun (WGS) entry which is preliminary data.</text>
</comment>
<dbReference type="GO" id="GO:0000160">
    <property type="term" value="P:phosphorelay signal transduction system"/>
    <property type="evidence" value="ECO:0007669"/>
    <property type="project" value="InterPro"/>
</dbReference>
<dbReference type="EMBL" id="MGFY01000031">
    <property type="protein sequence ID" value="OGM16066.1"/>
    <property type="molecule type" value="Genomic_DNA"/>
</dbReference>
<dbReference type="PANTHER" id="PTHR44591">
    <property type="entry name" value="STRESS RESPONSE REGULATOR PROTEIN 1"/>
    <property type="match status" value="1"/>
</dbReference>
<evidence type="ECO:0000313" key="4">
    <source>
        <dbReference type="EMBL" id="OGM16066.1"/>
    </source>
</evidence>
<dbReference type="Gene3D" id="3.40.50.2300">
    <property type="match status" value="1"/>
</dbReference>
<evidence type="ECO:0000256" key="2">
    <source>
        <dbReference type="PROSITE-ProRule" id="PRU00169"/>
    </source>
</evidence>
<gene>
    <name evidence="4" type="ORF">A2V55_01905</name>
</gene>
<dbReference type="PANTHER" id="PTHR44591:SF18">
    <property type="entry name" value="REGULATORY PROTEIN"/>
    <property type="match status" value="1"/>
</dbReference>
<dbReference type="Proteomes" id="UP000178401">
    <property type="component" value="Unassembled WGS sequence"/>
</dbReference>
<dbReference type="InterPro" id="IPR050595">
    <property type="entry name" value="Bact_response_regulator"/>
</dbReference>
<dbReference type="InterPro" id="IPR001789">
    <property type="entry name" value="Sig_transdc_resp-reg_receiver"/>
</dbReference>
<evidence type="ECO:0000313" key="5">
    <source>
        <dbReference type="Proteomes" id="UP000178401"/>
    </source>
</evidence>
<reference evidence="4 5" key="1">
    <citation type="journal article" date="2016" name="Nat. Commun.">
        <title>Thousands of microbial genomes shed light on interconnected biogeochemical processes in an aquifer system.</title>
        <authorList>
            <person name="Anantharaman K."/>
            <person name="Brown C.T."/>
            <person name="Hug L.A."/>
            <person name="Sharon I."/>
            <person name="Castelle C.J."/>
            <person name="Probst A.J."/>
            <person name="Thomas B.C."/>
            <person name="Singh A."/>
            <person name="Wilkins M.J."/>
            <person name="Karaoz U."/>
            <person name="Brodie E.L."/>
            <person name="Williams K.H."/>
            <person name="Hubbard S.S."/>
            <person name="Banfield J.F."/>
        </authorList>
    </citation>
    <scope>NUCLEOTIDE SEQUENCE [LARGE SCALE GENOMIC DNA]</scope>
</reference>